<dbReference type="GO" id="GO:0006415">
    <property type="term" value="P:translational termination"/>
    <property type="evidence" value="ECO:0007669"/>
    <property type="project" value="TreeGrafter"/>
</dbReference>
<feature type="active site" description="Proton donor" evidence="3">
    <location>
        <position position="90"/>
    </location>
</feature>
<dbReference type="InterPro" id="IPR035093">
    <property type="entry name" value="RelE/ParE_toxin_dom_sf"/>
</dbReference>
<dbReference type="Proteomes" id="UP000094067">
    <property type="component" value="Unassembled WGS sequence"/>
</dbReference>
<dbReference type="PANTHER" id="PTHR40588">
    <property type="entry name" value="MRNA INTERFERASE TOXIN YAFQ"/>
    <property type="match status" value="1"/>
</dbReference>
<reference evidence="4 5" key="1">
    <citation type="submission" date="2016-07" db="EMBL/GenBank/DDBJ databases">
        <title>Characterization of isolates of Eisenbergiella tayi derived from blood cultures, using whole genome sequencing.</title>
        <authorList>
            <person name="Burdz T."/>
            <person name="Wiebe D."/>
            <person name="Huynh C."/>
            <person name="Bernard K."/>
        </authorList>
    </citation>
    <scope>NUCLEOTIDE SEQUENCE [LARGE SCALE GENOMIC DNA]</scope>
    <source>
        <strain evidence="4 5">NML 110608</strain>
    </source>
</reference>
<dbReference type="AlphaFoldDB" id="A0A1E3A680"/>
<dbReference type="InterPro" id="IPR007712">
    <property type="entry name" value="RelE/ParE_toxin"/>
</dbReference>
<dbReference type="EMBL" id="MCGH01000003">
    <property type="protein sequence ID" value="ODM04228.1"/>
    <property type="molecule type" value="Genomic_DNA"/>
</dbReference>
<name>A0A1E3A680_9FIRM</name>
<dbReference type="SUPFAM" id="SSF143011">
    <property type="entry name" value="RelE-like"/>
    <property type="match status" value="1"/>
</dbReference>
<dbReference type="GO" id="GO:0006402">
    <property type="term" value="P:mRNA catabolic process"/>
    <property type="evidence" value="ECO:0007669"/>
    <property type="project" value="TreeGrafter"/>
</dbReference>
<keyword evidence="1" id="KW-1277">Toxin-antitoxin system</keyword>
<dbReference type="PIRSF" id="PIRSF006156">
    <property type="entry name" value="YafQ"/>
    <property type="match status" value="1"/>
</dbReference>
<keyword evidence="4" id="KW-0378">Hydrolase</keyword>
<organism evidence="4 5">
    <name type="scientific">Eisenbergiella tayi</name>
    <dbReference type="NCBI Taxonomy" id="1432052"/>
    <lineage>
        <taxon>Bacteria</taxon>
        <taxon>Bacillati</taxon>
        <taxon>Bacillota</taxon>
        <taxon>Clostridia</taxon>
        <taxon>Lachnospirales</taxon>
        <taxon>Lachnospiraceae</taxon>
        <taxon>Eisenbergiella</taxon>
    </lineage>
</organism>
<dbReference type="NCBIfam" id="TIGR02385">
    <property type="entry name" value="RelE_StbE"/>
    <property type="match status" value="1"/>
</dbReference>
<dbReference type="EC" id="3.1.-.-" evidence="4"/>
<dbReference type="PANTHER" id="PTHR40588:SF1">
    <property type="entry name" value="MRNA INTERFERASE TOXIN YAFQ"/>
    <property type="match status" value="1"/>
</dbReference>
<dbReference type="RefSeq" id="WP_069154442.1">
    <property type="nucleotide sequence ID" value="NZ_MCGH01000003.1"/>
</dbReference>
<evidence type="ECO:0000256" key="3">
    <source>
        <dbReference type="PIRSR" id="PIRSR006156-1"/>
    </source>
</evidence>
<dbReference type="Gene3D" id="3.30.2310.20">
    <property type="entry name" value="RelE-like"/>
    <property type="match status" value="1"/>
</dbReference>
<evidence type="ECO:0000313" key="5">
    <source>
        <dbReference type="Proteomes" id="UP000094067"/>
    </source>
</evidence>
<comment type="similarity">
    <text evidence="2">Belongs to the RelE toxin family. YafQ subfamily.</text>
</comment>
<dbReference type="FunFam" id="3.30.2310.20:FF:000003">
    <property type="entry name" value="Type II toxin-antitoxin system YafQ family toxin"/>
    <property type="match status" value="1"/>
</dbReference>
<dbReference type="PATRIC" id="fig|1432052.4.peg.5594"/>
<evidence type="ECO:0000256" key="1">
    <source>
        <dbReference type="ARBA" id="ARBA00022649"/>
    </source>
</evidence>
<dbReference type="GO" id="GO:0004521">
    <property type="term" value="F:RNA endonuclease activity"/>
    <property type="evidence" value="ECO:0007669"/>
    <property type="project" value="TreeGrafter"/>
</dbReference>
<evidence type="ECO:0000313" key="4">
    <source>
        <dbReference type="EMBL" id="ODM04228.1"/>
    </source>
</evidence>
<evidence type="ECO:0000256" key="2">
    <source>
        <dbReference type="ARBA" id="ARBA00061366"/>
    </source>
</evidence>
<protein>
    <submittedName>
        <fullName evidence="4">mRNA interferase YafQ</fullName>
        <ecNumber evidence="4">3.1.-.-</ecNumber>
    </submittedName>
</protein>
<proteinExistence type="inferred from homology"/>
<sequence>MRKTKLDVVITTQFKKDYKLAIKRNLKIGLLEDIIAALAMGEVLPEKNKDHALNGDWIGHRECHILPDWLLVYRVENDVLVLTLTRTGTHSDLFGK</sequence>
<dbReference type="InterPro" id="IPR004386">
    <property type="entry name" value="Toxin_YafQ-like"/>
</dbReference>
<gene>
    <name evidence="4" type="primary">yafQ_4</name>
    <name evidence="4" type="ORF">BEI61_05032</name>
</gene>
<dbReference type="Pfam" id="PF15738">
    <property type="entry name" value="YafQ_toxin"/>
    <property type="match status" value="1"/>
</dbReference>
<accession>A0A1E3A680</accession>
<comment type="caution">
    <text evidence="4">The sequence shown here is derived from an EMBL/GenBank/DDBJ whole genome shotgun (WGS) entry which is preliminary data.</text>
</comment>
<dbReference type="GO" id="GO:0016787">
    <property type="term" value="F:hydrolase activity"/>
    <property type="evidence" value="ECO:0007669"/>
    <property type="project" value="UniProtKB-KW"/>
</dbReference>